<dbReference type="GO" id="GO:0004553">
    <property type="term" value="F:hydrolase activity, hydrolyzing O-glycosyl compounds"/>
    <property type="evidence" value="ECO:0007669"/>
    <property type="project" value="InterPro"/>
</dbReference>
<dbReference type="Gene3D" id="2.60.40.10">
    <property type="entry name" value="Immunoglobulins"/>
    <property type="match status" value="1"/>
</dbReference>
<dbReference type="Pfam" id="PF01915">
    <property type="entry name" value="Glyco_hydro_3_C"/>
    <property type="match status" value="1"/>
</dbReference>
<comment type="caution">
    <text evidence="5">The sequence shown here is derived from an EMBL/GenBank/DDBJ whole genome shotgun (WGS) entry which is preliminary data.</text>
</comment>
<evidence type="ECO:0000259" key="4">
    <source>
        <dbReference type="SMART" id="SM01217"/>
    </source>
</evidence>
<dbReference type="InterPro" id="IPR001764">
    <property type="entry name" value="Glyco_hydro_3_N"/>
</dbReference>
<dbReference type="Gene3D" id="3.40.50.1700">
    <property type="entry name" value="Glycoside hydrolase family 3 C-terminal domain"/>
    <property type="match status" value="1"/>
</dbReference>
<name>A0A4Q2JSL3_9MICO</name>
<keyword evidence="6" id="KW-1185">Reference proteome</keyword>
<organism evidence="5 6">
    <name type="scientific">Agromyces fucosus</name>
    <dbReference type="NCBI Taxonomy" id="41985"/>
    <lineage>
        <taxon>Bacteria</taxon>
        <taxon>Bacillati</taxon>
        <taxon>Actinomycetota</taxon>
        <taxon>Actinomycetes</taxon>
        <taxon>Micrococcales</taxon>
        <taxon>Microbacteriaceae</taxon>
        <taxon>Agromyces</taxon>
    </lineage>
</organism>
<feature type="compositionally biased region" description="Low complexity" evidence="3">
    <location>
        <begin position="1"/>
        <end position="22"/>
    </location>
</feature>
<dbReference type="Proteomes" id="UP000292935">
    <property type="component" value="Unassembled WGS sequence"/>
</dbReference>
<evidence type="ECO:0000256" key="3">
    <source>
        <dbReference type="SAM" id="MobiDB-lite"/>
    </source>
</evidence>
<sequence length="795" mass="82876">MTNTTTRPAAATEPPTTSPIAADEPWRDRSLPADERARALIAVLTLEEKVAQLYGIWIGASDDGADVAPHQHEMTGTVDLDAVLPRGLGQVTRPFGTAPVDAALGAQSLARLQARIAASSRFGIQALVHEECLAGFAAYGATAYPVPLSWGATFDPALIEQMARRIGADMRSVGVHQGLAPVLDVVRDARWGRVEETIGEDPYLVGSVGTSYVRGLEASGIVATLKHFVGYSASRAGRNLAPVSVGARELADVLLPPFEMVVREAAPRSVMNAYTDLDGVPTAADRDLLTGLLRETWGFDGTVVADYFSVAFLQTLHGTSGDLGDAAVAALEAGIDVELPTVHAFGEPLIAAVEGGRIAESVIDRALLRVLVQKVELGLLDEPAEHAASTGTKGSVDLDSPENRDLARRIAEQAIVLLHNDGTLPLAAPTRIAVIGPTADDPLAVLGCYGFPTHVGVHHPESGLGIELPTLVEALREEFPGAEIALAAGTSIVGGETDGFAEAVELAASADVVVLALGDRAGLFGRGTSGEGCDAETLDLPGAQGALLEAVLDAGTPTVLTLLAGRPYVLGTAPERAAGIVQAFFPGEEGTRALAAILSGRVNPSGRLPVSVPATPGAQPSTYLASTLARRSEVSNIDPTARYPFGHGLGYAPFAWSDLVIDEAESTTAGSFRMSLTIENTGDRTGAEIVQLYLHDPVASVVRPLQRLIGFQRVELEPGASVRLGVEVPADLASFTGRDGLRIVEPGTLVLGFGRSSGDLALTASVELSGPVRVVDQTRALHPVWTAERMGTDSP</sequence>
<reference evidence="5 6" key="1">
    <citation type="submission" date="2019-01" db="EMBL/GenBank/DDBJ databases">
        <authorList>
            <person name="Li J."/>
        </authorList>
    </citation>
    <scope>NUCLEOTIDE SEQUENCE [LARGE SCALE GENOMIC DNA]</scope>
    <source>
        <strain evidence="5 6">CCUG 35506</strain>
    </source>
</reference>
<dbReference type="SMART" id="SM01217">
    <property type="entry name" value="Fn3_like"/>
    <property type="match status" value="1"/>
</dbReference>
<dbReference type="Gene3D" id="3.20.20.300">
    <property type="entry name" value="Glycoside hydrolase, family 3, N-terminal domain"/>
    <property type="match status" value="1"/>
</dbReference>
<protein>
    <submittedName>
        <fullName evidence="5">Glycosyl hydrolase</fullName>
    </submittedName>
</protein>
<keyword evidence="2 5" id="KW-0378">Hydrolase</keyword>
<dbReference type="RefSeq" id="WP_129230889.1">
    <property type="nucleotide sequence ID" value="NZ_SDPO01000001.1"/>
</dbReference>
<feature type="domain" description="Fibronectin type III-like" evidence="4">
    <location>
        <begin position="688"/>
        <end position="757"/>
    </location>
</feature>
<comment type="similarity">
    <text evidence="1">Belongs to the glycosyl hydrolase 3 family.</text>
</comment>
<dbReference type="PANTHER" id="PTHR42715:SF10">
    <property type="entry name" value="BETA-GLUCOSIDASE"/>
    <property type="match status" value="1"/>
</dbReference>
<proteinExistence type="inferred from homology"/>
<dbReference type="InterPro" id="IPR036881">
    <property type="entry name" value="Glyco_hydro_3_C_sf"/>
</dbReference>
<dbReference type="EMBL" id="SDPO01000001">
    <property type="protein sequence ID" value="RXZ51371.1"/>
    <property type="molecule type" value="Genomic_DNA"/>
</dbReference>
<dbReference type="SUPFAM" id="SSF52279">
    <property type="entry name" value="Beta-D-glucan exohydrolase, C-terminal domain"/>
    <property type="match status" value="1"/>
</dbReference>
<dbReference type="InterPro" id="IPR036962">
    <property type="entry name" value="Glyco_hydro_3_N_sf"/>
</dbReference>
<dbReference type="InterPro" id="IPR002772">
    <property type="entry name" value="Glyco_hydro_3_C"/>
</dbReference>
<gene>
    <name evidence="5" type="ORF">ESP57_05625</name>
</gene>
<evidence type="ECO:0000256" key="2">
    <source>
        <dbReference type="ARBA" id="ARBA00022801"/>
    </source>
</evidence>
<dbReference type="PRINTS" id="PR00133">
    <property type="entry name" value="GLHYDRLASE3"/>
</dbReference>
<dbReference type="InterPro" id="IPR013783">
    <property type="entry name" value="Ig-like_fold"/>
</dbReference>
<evidence type="ECO:0000313" key="5">
    <source>
        <dbReference type="EMBL" id="RXZ51371.1"/>
    </source>
</evidence>
<dbReference type="Pfam" id="PF14310">
    <property type="entry name" value="Fn3-like"/>
    <property type="match status" value="1"/>
</dbReference>
<dbReference type="FunFam" id="3.20.20.300:FF:000011">
    <property type="entry name" value="Glycosyl hydrolase"/>
    <property type="match status" value="1"/>
</dbReference>
<dbReference type="InterPro" id="IPR026891">
    <property type="entry name" value="Fn3-like"/>
</dbReference>
<evidence type="ECO:0000256" key="1">
    <source>
        <dbReference type="ARBA" id="ARBA00005336"/>
    </source>
</evidence>
<dbReference type="InterPro" id="IPR050288">
    <property type="entry name" value="Cellulose_deg_GH3"/>
</dbReference>
<dbReference type="PANTHER" id="PTHR42715">
    <property type="entry name" value="BETA-GLUCOSIDASE"/>
    <property type="match status" value="1"/>
</dbReference>
<evidence type="ECO:0000313" key="6">
    <source>
        <dbReference type="Proteomes" id="UP000292935"/>
    </source>
</evidence>
<dbReference type="SUPFAM" id="SSF51445">
    <property type="entry name" value="(Trans)glycosidases"/>
    <property type="match status" value="1"/>
</dbReference>
<dbReference type="GO" id="GO:0005975">
    <property type="term" value="P:carbohydrate metabolic process"/>
    <property type="evidence" value="ECO:0007669"/>
    <property type="project" value="InterPro"/>
</dbReference>
<dbReference type="AlphaFoldDB" id="A0A4Q2JSL3"/>
<feature type="region of interest" description="Disordered" evidence="3">
    <location>
        <begin position="1"/>
        <end position="29"/>
    </location>
</feature>
<dbReference type="InterPro" id="IPR017853">
    <property type="entry name" value="GH"/>
</dbReference>
<dbReference type="OrthoDB" id="3187421at2"/>
<dbReference type="Pfam" id="PF00933">
    <property type="entry name" value="Glyco_hydro_3"/>
    <property type="match status" value="1"/>
</dbReference>
<accession>A0A4Q2JSL3</accession>